<evidence type="ECO:0000256" key="10">
    <source>
        <dbReference type="RuleBase" id="RU000461"/>
    </source>
</evidence>
<name>A0A0C3K678_PISTI</name>
<dbReference type="HOGENOM" id="CLU_001570_2_3_1"/>
<dbReference type="AlphaFoldDB" id="A0A0C3K678"/>
<evidence type="ECO:0000256" key="3">
    <source>
        <dbReference type="ARBA" id="ARBA00010617"/>
    </source>
</evidence>
<reference evidence="11 12" key="1">
    <citation type="submission" date="2014-04" db="EMBL/GenBank/DDBJ databases">
        <authorList>
            <consortium name="DOE Joint Genome Institute"/>
            <person name="Kuo A."/>
            <person name="Kohler A."/>
            <person name="Costa M.D."/>
            <person name="Nagy L.G."/>
            <person name="Floudas D."/>
            <person name="Copeland A."/>
            <person name="Barry K.W."/>
            <person name="Cichocki N."/>
            <person name="Veneault-Fourrey C."/>
            <person name="LaButti K."/>
            <person name="Lindquist E.A."/>
            <person name="Lipzen A."/>
            <person name="Lundell T."/>
            <person name="Morin E."/>
            <person name="Murat C."/>
            <person name="Sun H."/>
            <person name="Tunlid A."/>
            <person name="Henrissat B."/>
            <person name="Grigoriev I.V."/>
            <person name="Hibbett D.S."/>
            <person name="Martin F."/>
            <person name="Nordberg H.P."/>
            <person name="Cantor M.N."/>
            <person name="Hua S.X."/>
        </authorList>
    </citation>
    <scope>NUCLEOTIDE SEQUENCE [LARGE SCALE GENOMIC DNA]</scope>
    <source>
        <strain evidence="11 12">Marx 270</strain>
    </source>
</reference>
<accession>A0A0C3K678</accession>
<evidence type="ECO:0000256" key="9">
    <source>
        <dbReference type="PIRSR" id="PIRSR602401-1"/>
    </source>
</evidence>
<dbReference type="InterPro" id="IPR036396">
    <property type="entry name" value="Cyt_P450_sf"/>
</dbReference>
<dbReference type="STRING" id="870435.A0A0C3K678"/>
<proteinExistence type="inferred from homology"/>
<evidence type="ECO:0000256" key="6">
    <source>
        <dbReference type="ARBA" id="ARBA00023002"/>
    </source>
</evidence>
<evidence type="ECO:0000256" key="8">
    <source>
        <dbReference type="ARBA" id="ARBA00023033"/>
    </source>
</evidence>
<dbReference type="Pfam" id="PF00067">
    <property type="entry name" value="p450"/>
    <property type="match status" value="1"/>
</dbReference>
<dbReference type="GO" id="GO:0020037">
    <property type="term" value="F:heme binding"/>
    <property type="evidence" value="ECO:0007669"/>
    <property type="project" value="InterPro"/>
</dbReference>
<sequence length="459" mass="51365">MPFEKQWLAFSDWAEKFGNMIYLKIFGQHIIVLDSANAAVEMLEKKSSIYSDRPVFPMGGELVGWKEGLVLMPYGDKFREHRRNFHRVLGNRAAVSVYHPIEEAETHKFLQRVLAKPADLNAYLRMTAGAIILRISHGYCIQEGGDPLVDLAGKVLDDFAQYTAVGTFMVDRIPALAYLPEWFPGAGFKRKARESRAELHDMFNQSFEFVKEQMAAGVARKSVASDLLERKTSTEEEHGIMWSAGVMFAGGTDTTVAANLAFFLAMTLYPEAQKKAQAEIDAVIGSDRLPTLADRESLPYVNALAKEVLRWHVVVPVVLRCSTVDDIHNGYYIPKGTLVASNVHRMLHDPLTYPDPTKFNPDRFLPGEGKSLQTDPRNMCFGFGRRICPGMHLADTSVWIMVAMSLAIFDISKVVENGVEIIPEIDPMSGAISHPKPFKCSIRARSAKATELIQQDPHY</sequence>
<evidence type="ECO:0008006" key="13">
    <source>
        <dbReference type="Google" id="ProtNLM"/>
    </source>
</evidence>
<evidence type="ECO:0000256" key="2">
    <source>
        <dbReference type="ARBA" id="ARBA00005179"/>
    </source>
</evidence>
<dbReference type="CDD" id="cd11065">
    <property type="entry name" value="CYP64-like"/>
    <property type="match status" value="1"/>
</dbReference>
<keyword evidence="8 10" id="KW-0503">Monooxygenase</keyword>
<keyword evidence="7 9" id="KW-0408">Iron</keyword>
<evidence type="ECO:0000313" key="11">
    <source>
        <dbReference type="EMBL" id="KIO05102.1"/>
    </source>
</evidence>
<dbReference type="EMBL" id="KN831968">
    <property type="protein sequence ID" value="KIO05102.1"/>
    <property type="molecule type" value="Genomic_DNA"/>
</dbReference>
<protein>
    <recommendedName>
        <fullName evidence="13">Cytochrome P450</fullName>
    </recommendedName>
</protein>
<evidence type="ECO:0000256" key="5">
    <source>
        <dbReference type="ARBA" id="ARBA00022723"/>
    </source>
</evidence>
<dbReference type="Gene3D" id="1.10.630.10">
    <property type="entry name" value="Cytochrome P450"/>
    <property type="match status" value="1"/>
</dbReference>
<dbReference type="GO" id="GO:0005506">
    <property type="term" value="F:iron ion binding"/>
    <property type="evidence" value="ECO:0007669"/>
    <property type="project" value="InterPro"/>
</dbReference>
<evidence type="ECO:0000256" key="1">
    <source>
        <dbReference type="ARBA" id="ARBA00001971"/>
    </source>
</evidence>
<dbReference type="GO" id="GO:0016705">
    <property type="term" value="F:oxidoreductase activity, acting on paired donors, with incorporation or reduction of molecular oxygen"/>
    <property type="evidence" value="ECO:0007669"/>
    <property type="project" value="InterPro"/>
</dbReference>
<dbReference type="Proteomes" id="UP000054217">
    <property type="component" value="Unassembled WGS sequence"/>
</dbReference>
<evidence type="ECO:0000313" key="12">
    <source>
        <dbReference type="Proteomes" id="UP000054217"/>
    </source>
</evidence>
<dbReference type="OrthoDB" id="2789670at2759"/>
<reference evidence="12" key="2">
    <citation type="submission" date="2015-01" db="EMBL/GenBank/DDBJ databases">
        <title>Evolutionary Origins and Diversification of the Mycorrhizal Mutualists.</title>
        <authorList>
            <consortium name="DOE Joint Genome Institute"/>
            <consortium name="Mycorrhizal Genomics Consortium"/>
            <person name="Kohler A."/>
            <person name="Kuo A."/>
            <person name="Nagy L.G."/>
            <person name="Floudas D."/>
            <person name="Copeland A."/>
            <person name="Barry K.W."/>
            <person name="Cichocki N."/>
            <person name="Veneault-Fourrey C."/>
            <person name="LaButti K."/>
            <person name="Lindquist E.A."/>
            <person name="Lipzen A."/>
            <person name="Lundell T."/>
            <person name="Morin E."/>
            <person name="Murat C."/>
            <person name="Riley R."/>
            <person name="Ohm R."/>
            <person name="Sun H."/>
            <person name="Tunlid A."/>
            <person name="Henrissat B."/>
            <person name="Grigoriev I.V."/>
            <person name="Hibbett D.S."/>
            <person name="Martin F."/>
        </authorList>
    </citation>
    <scope>NUCLEOTIDE SEQUENCE [LARGE SCALE GENOMIC DNA]</scope>
    <source>
        <strain evidence="12">Marx 270</strain>
    </source>
</reference>
<dbReference type="PANTHER" id="PTHR46300">
    <property type="entry name" value="P450, PUTATIVE (EUROFUNG)-RELATED-RELATED"/>
    <property type="match status" value="1"/>
</dbReference>
<dbReference type="InterPro" id="IPR017972">
    <property type="entry name" value="Cyt_P450_CS"/>
</dbReference>
<keyword evidence="4 9" id="KW-0349">Heme</keyword>
<dbReference type="PANTHER" id="PTHR46300:SF7">
    <property type="entry name" value="P450, PUTATIVE (EUROFUNG)-RELATED"/>
    <property type="match status" value="1"/>
</dbReference>
<keyword evidence="6 10" id="KW-0560">Oxidoreductase</keyword>
<gene>
    <name evidence="11" type="ORF">M404DRAFT_1000149</name>
</gene>
<dbReference type="PROSITE" id="PS00086">
    <property type="entry name" value="CYTOCHROME_P450"/>
    <property type="match status" value="1"/>
</dbReference>
<evidence type="ECO:0000256" key="7">
    <source>
        <dbReference type="ARBA" id="ARBA00023004"/>
    </source>
</evidence>
<dbReference type="InterPro" id="IPR002401">
    <property type="entry name" value="Cyt_P450_E_grp-I"/>
</dbReference>
<comment type="cofactor">
    <cofactor evidence="1 9">
        <name>heme</name>
        <dbReference type="ChEBI" id="CHEBI:30413"/>
    </cofactor>
</comment>
<dbReference type="SUPFAM" id="SSF48264">
    <property type="entry name" value="Cytochrome P450"/>
    <property type="match status" value="1"/>
</dbReference>
<keyword evidence="12" id="KW-1185">Reference proteome</keyword>
<keyword evidence="5 9" id="KW-0479">Metal-binding</keyword>
<dbReference type="PRINTS" id="PR00463">
    <property type="entry name" value="EP450I"/>
</dbReference>
<evidence type="ECO:0000256" key="4">
    <source>
        <dbReference type="ARBA" id="ARBA00022617"/>
    </source>
</evidence>
<comment type="pathway">
    <text evidence="2">Secondary metabolite biosynthesis.</text>
</comment>
<dbReference type="InterPro" id="IPR050364">
    <property type="entry name" value="Cytochrome_P450_fung"/>
</dbReference>
<dbReference type="GO" id="GO:0004497">
    <property type="term" value="F:monooxygenase activity"/>
    <property type="evidence" value="ECO:0007669"/>
    <property type="project" value="UniProtKB-KW"/>
</dbReference>
<dbReference type="InterPro" id="IPR001128">
    <property type="entry name" value="Cyt_P450"/>
</dbReference>
<comment type="similarity">
    <text evidence="3 10">Belongs to the cytochrome P450 family.</text>
</comment>
<feature type="binding site" description="axial binding residue" evidence="9">
    <location>
        <position position="388"/>
    </location>
    <ligand>
        <name>heme</name>
        <dbReference type="ChEBI" id="CHEBI:30413"/>
    </ligand>
    <ligandPart>
        <name>Fe</name>
        <dbReference type="ChEBI" id="CHEBI:18248"/>
    </ligandPart>
</feature>
<organism evidence="11 12">
    <name type="scientific">Pisolithus tinctorius Marx 270</name>
    <dbReference type="NCBI Taxonomy" id="870435"/>
    <lineage>
        <taxon>Eukaryota</taxon>
        <taxon>Fungi</taxon>
        <taxon>Dikarya</taxon>
        <taxon>Basidiomycota</taxon>
        <taxon>Agaricomycotina</taxon>
        <taxon>Agaricomycetes</taxon>
        <taxon>Agaricomycetidae</taxon>
        <taxon>Boletales</taxon>
        <taxon>Sclerodermatineae</taxon>
        <taxon>Pisolithaceae</taxon>
        <taxon>Pisolithus</taxon>
    </lineage>
</organism>
<dbReference type="InParanoid" id="A0A0C3K678"/>